<evidence type="ECO:0000256" key="1">
    <source>
        <dbReference type="SAM" id="Coils"/>
    </source>
</evidence>
<evidence type="ECO:0000256" key="2">
    <source>
        <dbReference type="SAM" id="MobiDB-lite"/>
    </source>
</evidence>
<protein>
    <submittedName>
        <fullName evidence="3">Uncharacterized protein</fullName>
    </submittedName>
</protein>
<gene>
    <name evidence="3" type="ORF">KC19_2G093200</name>
</gene>
<proteinExistence type="predicted"/>
<organism evidence="3 4">
    <name type="scientific">Ceratodon purpureus</name>
    <name type="common">Fire moss</name>
    <name type="synonym">Dicranum purpureum</name>
    <dbReference type="NCBI Taxonomy" id="3225"/>
    <lineage>
        <taxon>Eukaryota</taxon>
        <taxon>Viridiplantae</taxon>
        <taxon>Streptophyta</taxon>
        <taxon>Embryophyta</taxon>
        <taxon>Bryophyta</taxon>
        <taxon>Bryophytina</taxon>
        <taxon>Bryopsida</taxon>
        <taxon>Dicranidae</taxon>
        <taxon>Pseudoditrichales</taxon>
        <taxon>Ditrichaceae</taxon>
        <taxon>Ceratodon</taxon>
    </lineage>
</organism>
<dbReference type="Proteomes" id="UP000822688">
    <property type="component" value="Chromosome 2"/>
</dbReference>
<evidence type="ECO:0000313" key="3">
    <source>
        <dbReference type="EMBL" id="KAG0586473.1"/>
    </source>
</evidence>
<dbReference type="OrthoDB" id="1930055at2759"/>
<sequence>MAEEEEEVEGGEEGEEKPAGGGEPPPPSEINVNLTSNAKFVASKLDDLYAIVAKIQADMAEMENRLRAEFDEKIRVHHELAMTRIIALENLCAIYGLRLDDQKRTQDQQAMQLDDLQNQVGILFFRFH</sequence>
<name>A0A8T0IVT2_CERPU</name>
<dbReference type="AlphaFoldDB" id="A0A8T0IVT2"/>
<feature type="compositionally biased region" description="Acidic residues" evidence="2">
    <location>
        <begin position="1"/>
        <end position="15"/>
    </location>
</feature>
<evidence type="ECO:0000313" key="4">
    <source>
        <dbReference type="Proteomes" id="UP000822688"/>
    </source>
</evidence>
<feature type="coiled-coil region" evidence="1">
    <location>
        <begin position="45"/>
        <end position="72"/>
    </location>
</feature>
<reference evidence="3" key="1">
    <citation type="submission" date="2020-06" db="EMBL/GenBank/DDBJ databases">
        <title>WGS assembly of Ceratodon purpureus strain R40.</title>
        <authorList>
            <person name="Carey S.B."/>
            <person name="Jenkins J."/>
            <person name="Shu S."/>
            <person name="Lovell J.T."/>
            <person name="Sreedasyam A."/>
            <person name="Maumus F."/>
            <person name="Tiley G.P."/>
            <person name="Fernandez-Pozo N."/>
            <person name="Barry K."/>
            <person name="Chen C."/>
            <person name="Wang M."/>
            <person name="Lipzen A."/>
            <person name="Daum C."/>
            <person name="Saski C.A."/>
            <person name="Payton A.C."/>
            <person name="Mcbreen J.C."/>
            <person name="Conrad R.E."/>
            <person name="Kollar L.M."/>
            <person name="Olsson S."/>
            <person name="Huttunen S."/>
            <person name="Landis J.B."/>
            <person name="Wickett N.J."/>
            <person name="Johnson M.G."/>
            <person name="Rensing S.A."/>
            <person name="Grimwood J."/>
            <person name="Schmutz J."/>
            <person name="Mcdaniel S.F."/>
        </authorList>
    </citation>
    <scope>NUCLEOTIDE SEQUENCE</scope>
    <source>
        <strain evidence="3">R40</strain>
    </source>
</reference>
<keyword evidence="4" id="KW-1185">Reference proteome</keyword>
<feature type="region of interest" description="Disordered" evidence="2">
    <location>
        <begin position="1"/>
        <end position="32"/>
    </location>
</feature>
<accession>A0A8T0IVT2</accession>
<comment type="caution">
    <text evidence="3">The sequence shown here is derived from an EMBL/GenBank/DDBJ whole genome shotgun (WGS) entry which is preliminary data.</text>
</comment>
<dbReference type="EMBL" id="CM026422">
    <property type="protein sequence ID" value="KAG0586473.1"/>
    <property type="molecule type" value="Genomic_DNA"/>
</dbReference>
<keyword evidence="1" id="KW-0175">Coiled coil</keyword>